<organism evidence="2 3">
    <name type="scientific">Rhizobium leguminosarum bv. trifolii</name>
    <dbReference type="NCBI Taxonomy" id="386"/>
    <lineage>
        <taxon>Bacteria</taxon>
        <taxon>Pseudomonadati</taxon>
        <taxon>Pseudomonadota</taxon>
        <taxon>Alphaproteobacteria</taxon>
        <taxon>Hyphomicrobiales</taxon>
        <taxon>Rhizobiaceae</taxon>
        <taxon>Rhizobium/Agrobacterium group</taxon>
        <taxon>Rhizobium</taxon>
    </lineage>
</organism>
<gene>
    <name evidence="2" type="ORF">B5K10_17675</name>
</gene>
<dbReference type="Proteomes" id="UP000256748">
    <property type="component" value="Unassembled WGS sequence"/>
</dbReference>
<accession>A0A3E1BFH4</accession>
<dbReference type="EMBL" id="NAOO01000019">
    <property type="protein sequence ID" value="RFB91141.1"/>
    <property type="molecule type" value="Genomic_DNA"/>
</dbReference>
<sequence length="62" mass="6835">MRVAVMDVGPREGDNGVKPMPERWQIHLNCGLERSGSSRATDGRRVIQGLPETIAWMVSNDG</sequence>
<protein>
    <submittedName>
        <fullName evidence="2">Uncharacterized protein</fullName>
    </submittedName>
</protein>
<evidence type="ECO:0000313" key="2">
    <source>
        <dbReference type="EMBL" id="RFB91141.1"/>
    </source>
</evidence>
<feature type="compositionally biased region" description="Basic and acidic residues" evidence="1">
    <location>
        <begin position="9"/>
        <end position="20"/>
    </location>
</feature>
<proteinExistence type="predicted"/>
<evidence type="ECO:0000313" key="3">
    <source>
        <dbReference type="Proteomes" id="UP000256748"/>
    </source>
</evidence>
<comment type="caution">
    <text evidence="2">The sequence shown here is derived from an EMBL/GenBank/DDBJ whole genome shotgun (WGS) entry which is preliminary data.</text>
</comment>
<evidence type="ECO:0000256" key="1">
    <source>
        <dbReference type="SAM" id="MobiDB-lite"/>
    </source>
</evidence>
<name>A0A3E1BFH4_RHILT</name>
<feature type="region of interest" description="Disordered" evidence="1">
    <location>
        <begin position="1"/>
        <end position="20"/>
    </location>
</feature>
<dbReference type="AlphaFoldDB" id="A0A3E1BFH4"/>
<reference evidence="2 3" key="1">
    <citation type="submission" date="2017-03" db="EMBL/GenBank/DDBJ databases">
        <title>Genome analysis of Rhizobial strains effectives or ineffectives for nitrogen fixation isolated from bean seeds.</title>
        <authorList>
            <person name="Peralta H."/>
            <person name="Aguilar-Vera A."/>
            <person name="Mora Y."/>
            <person name="Vargas-Lagunas C."/>
            <person name="Girard L."/>
            <person name="Mora J."/>
        </authorList>
    </citation>
    <scope>NUCLEOTIDE SEQUENCE [LARGE SCALE GENOMIC DNA]</scope>
    <source>
        <strain evidence="2 3">CCGM5</strain>
    </source>
</reference>